<evidence type="ECO:0000256" key="5">
    <source>
        <dbReference type="SAM" id="SignalP"/>
    </source>
</evidence>
<accession>A0ABR1JR84</accession>
<sequence length="318" mass="34854">MLPGANNVLGLWPAVWAMGNLGRAGYGASLDGMWPYTYDACDVGTLKNQTLNGRPADALTTGTDGGTLSYLPGQRLSRCTCTGESHPGPVHSDGTYVGRAAPEIDVFEAQVSNDVGYVSQSGQWGPFNAYYEWYNTTDNFVIYDEGVTELNSYTGGVYQQATSGISKTAQDCYQLDGGCFAVYGFEYKAGYDDAFISWINNDKTAWTLKAAGMAADDRVEISARPVPQEPMYLLVNLGISENFGYVDFEHLTFPAIMTIDWIRVYQNQGSTNIGCDPTDFPTAAYIAEYNEAYTNPNLTTWVDDYKQTIPKNNLTDSC</sequence>
<protein>
    <recommendedName>
        <fullName evidence="8">Glycoside hydrolase family 16 protein</fullName>
    </recommendedName>
</protein>
<dbReference type="SUPFAM" id="SSF49899">
    <property type="entry name" value="Concanavalin A-like lectins/glucanases"/>
    <property type="match status" value="1"/>
</dbReference>
<keyword evidence="5" id="KW-0732">Signal</keyword>
<name>A0ABR1JR84_9AGAR</name>
<proteinExistence type="predicted"/>
<evidence type="ECO:0000313" key="6">
    <source>
        <dbReference type="EMBL" id="KAK7462914.1"/>
    </source>
</evidence>
<feature type="signal peptide" evidence="5">
    <location>
        <begin position="1"/>
        <end position="17"/>
    </location>
</feature>
<gene>
    <name evidence="6" type="ORF">VKT23_007494</name>
</gene>
<keyword evidence="4" id="KW-0961">Cell wall biogenesis/degradation</keyword>
<evidence type="ECO:0008006" key="8">
    <source>
        <dbReference type="Google" id="ProtNLM"/>
    </source>
</evidence>
<comment type="subcellular location">
    <subcellularLocation>
        <location evidence="1">Membrane</location>
    </subcellularLocation>
</comment>
<keyword evidence="2" id="KW-0472">Membrane</keyword>
<dbReference type="PANTHER" id="PTHR31361">
    <property type="entry name" value="BETA-GLUCAN SYNTHESIS-ASSOCIATED PROTEIN KRE6-RELATED"/>
    <property type="match status" value="1"/>
</dbReference>
<comment type="caution">
    <text evidence="6">The sequence shown here is derived from an EMBL/GenBank/DDBJ whole genome shotgun (WGS) entry which is preliminary data.</text>
</comment>
<keyword evidence="7" id="KW-1185">Reference proteome</keyword>
<evidence type="ECO:0000256" key="3">
    <source>
        <dbReference type="ARBA" id="ARBA00023180"/>
    </source>
</evidence>
<dbReference type="InterPro" id="IPR005629">
    <property type="entry name" value="Skn1/Kre6/Sbg1"/>
</dbReference>
<dbReference type="Proteomes" id="UP001498398">
    <property type="component" value="Unassembled WGS sequence"/>
</dbReference>
<dbReference type="EMBL" id="JBANRG010000010">
    <property type="protein sequence ID" value="KAK7462914.1"/>
    <property type="molecule type" value="Genomic_DNA"/>
</dbReference>
<evidence type="ECO:0000256" key="1">
    <source>
        <dbReference type="ARBA" id="ARBA00004370"/>
    </source>
</evidence>
<dbReference type="InterPro" id="IPR013320">
    <property type="entry name" value="ConA-like_dom_sf"/>
</dbReference>
<feature type="chain" id="PRO_5046733525" description="Glycoside hydrolase family 16 protein" evidence="5">
    <location>
        <begin position="18"/>
        <end position="318"/>
    </location>
</feature>
<organism evidence="6 7">
    <name type="scientific">Marasmiellus scandens</name>
    <dbReference type="NCBI Taxonomy" id="2682957"/>
    <lineage>
        <taxon>Eukaryota</taxon>
        <taxon>Fungi</taxon>
        <taxon>Dikarya</taxon>
        <taxon>Basidiomycota</taxon>
        <taxon>Agaricomycotina</taxon>
        <taxon>Agaricomycetes</taxon>
        <taxon>Agaricomycetidae</taxon>
        <taxon>Agaricales</taxon>
        <taxon>Marasmiineae</taxon>
        <taxon>Omphalotaceae</taxon>
        <taxon>Marasmiellus</taxon>
    </lineage>
</organism>
<dbReference type="Pfam" id="PF03935">
    <property type="entry name" value="SKN1_KRE6_Sbg1"/>
    <property type="match status" value="1"/>
</dbReference>
<evidence type="ECO:0000256" key="2">
    <source>
        <dbReference type="ARBA" id="ARBA00023136"/>
    </source>
</evidence>
<dbReference type="PANTHER" id="PTHR31361:SF1">
    <property type="entry name" value="BETA-GLUCAN SYNTHESIS-ASSOCIATED PROTEIN KRE6-RELATED"/>
    <property type="match status" value="1"/>
</dbReference>
<reference evidence="6 7" key="1">
    <citation type="submission" date="2024-01" db="EMBL/GenBank/DDBJ databases">
        <title>A draft genome for the cacao thread blight pathogen Marasmiellus scandens.</title>
        <authorList>
            <person name="Baruah I.K."/>
            <person name="Leung J."/>
            <person name="Bukari Y."/>
            <person name="Amoako-Attah I."/>
            <person name="Meinhardt L.W."/>
            <person name="Bailey B.A."/>
            <person name="Cohen S.P."/>
        </authorList>
    </citation>
    <scope>NUCLEOTIDE SEQUENCE [LARGE SCALE GENOMIC DNA]</scope>
    <source>
        <strain evidence="6 7">GH-19</strain>
    </source>
</reference>
<keyword evidence="3" id="KW-0325">Glycoprotein</keyword>
<evidence type="ECO:0000313" key="7">
    <source>
        <dbReference type="Proteomes" id="UP001498398"/>
    </source>
</evidence>
<evidence type="ECO:0000256" key="4">
    <source>
        <dbReference type="ARBA" id="ARBA00023316"/>
    </source>
</evidence>
<dbReference type="Gene3D" id="2.60.120.200">
    <property type="match status" value="1"/>
</dbReference>